<protein>
    <recommendedName>
        <fullName evidence="5">ditrans,polycis-polyprenyl diphosphate synthase [(2E,6E)-farnesyldiphosphate specific]</fullName>
        <ecNumber evidence="5">2.5.1.87</ecNumber>
    </recommendedName>
</protein>
<feature type="signal peptide" evidence="13">
    <location>
        <begin position="1"/>
        <end position="18"/>
    </location>
</feature>
<dbReference type="EMBL" id="JAWJWE010000004">
    <property type="protein sequence ID" value="KAK6636662.1"/>
    <property type="molecule type" value="Genomic_DNA"/>
</dbReference>
<feature type="chain" id="PRO_5042929362" description="ditrans,polycis-polyprenyl diphosphate synthase [(2E,6E)-farnesyldiphosphate specific]" evidence="13">
    <location>
        <begin position="19"/>
        <end position="256"/>
    </location>
</feature>
<evidence type="ECO:0000256" key="4">
    <source>
        <dbReference type="ARBA" id="ARBA00005432"/>
    </source>
</evidence>
<evidence type="ECO:0000256" key="6">
    <source>
        <dbReference type="ARBA" id="ARBA00022679"/>
    </source>
</evidence>
<comment type="pathway">
    <text evidence="3">Protein modification; protein glycosylation.</text>
</comment>
<dbReference type="InterPro" id="IPR036424">
    <property type="entry name" value="UPP_synth-like_sf"/>
</dbReference>
<dbReference type="PANTHER" id="PTHR21528">
    <property type="entry name" value="DEHYDRODOLICHYL DIPHOSPHATE SYNTHASE COMPLEX SUBUNIT NUS1"/>
    <property type="match status" value="1"/>
</dbReference>
<keyword evidence="9" id="KW-0460">Magnesium</keyword>
<evidence type="ECO:0000313" key="15">
    <source>
        <dbReference type="Proteomes" id="UP001372834"/>
    </source>
</evidence>
<comment type="subcellular location">
    <subcellularLocation>
        <location evidence="2">Endoplasmic reticulum membrane</location>
    </subcellularLocation>
</comment>
<proteinExistence type="inferred from homology"/>
<comment type="caution">
    <text evidence="14">The sequence shown here is derived from an EMBL/GenBank/DDBJ whole genome shotgun (WGS) entry which is preliminary data.</text>
</comment>
<dbReference type="GO" id="GO:0005789">
    <property type="term" value="C:endoplasmic reticulum membrane"/>
    <property type="evidence" value="ECO:0007669"/>
    <property type="project" value="UniProtKB-SubCell"/>
</dbReference>
<dbReference type="PANTHER" id="PTHR21528:SF0">
    <property type="entry name" value="DEHYDRODOLICHYL DIPHOSPHATE SYNTHASE COMPLEX SUBUNIT NUS1"/>
    <property type="match status" value="1"/>
</dbReference>
<evidence type="ECO:0000256" key="1">
    <source>
        <dbReference type="ARBA" id="ARBA00001946"/>
    </source>
</evidence>
<dbReference type="AlphaFoldDB" id="A0AAN8PKP6"/>
<comment type="catalytic activity">
    <reaction evidence="12">
        <text>n isopentenyl diphosphate + (2E,6E)-farnesyl diphosphate = a di-trans,poly-cis-polyprenyl diphosphate + n diphosphate</text>
        <dbReference type="Rhea" id="RHEA:53008"/>
        <dbReference type="Rhea" id="RHEA-COMP:19494"/>
        <dbReference type="ChEBI" id="CHEBI:33019"/>
        <dbReference type="ChEBI" id="CHEBI:128769"/>
        <dbReference type="ChEBI" id="CHEBI:136960"/>
        <dbReference type="ChEBI" id="CHEBI:175763"/>
        <dbReference type="EC" id="2.5.1.87"/>
    </reaction>
</comment>
<name>A0AAN8PKP6_POLSC</name>
<evidence type="ECO:0000256" key="10">
    <source>
        <dbReference type="ARBA" id="ARBA00022989"/>
    </source>
</evidence>
<dbReference type="GO" id="GO:0045547">
    <property type="term" value="F:ditrans,polycis-polyprenyl diphosphate synthase [(2E,6E)-farnesyl diphosphate specific] activity"/>
    <property type="evidence" value="ECO:0007669"/>
    <property type="project" value="UniProtKB-EC"/>
</dbReference>
<dbReference type="GO" id="GO:1904423">
    <property type="term" value="C:dehydrodolichyl diphosphate synthase complex"/>
    <property type="evidence" value="ECO:0007669"/>
    <property type="project" value="InterPro"/>
</dbReference>
<dbReference type="EC" id="2.5.1.87" evidence="5"/>
<accession>A0AAN8PKP6</accession>
<dbReference type="Proteomes" id="UP001372834">
    <property type="component" value="Unassembled WGS sequence"/>
</dbReference>
<dbReference type="InterPro" id="IPR038887">
    <property type="entry name" value="Nus1/NgBR"/>
</dbReference>
<keyword evidence="8" id="KW-0256">Endoplasmic reticulum</keyword>
<evidence type="ECO:0000256" key="11">
    <source>
        <dbReference type="ARBA" id="ARBA00023136"/>
    </source>
</evidence>
<gene>
    <name evidence="14" type="ORF">RUM43_010324</name>
</gene>
<evidence type="ECO:0000256" key="13">
    <source>
        <dbReference type="SAM" id="SignalP"/>
    </source>
</evidence>
<evidence type="ECO:0000256" key="7">
    <source>
        <dbReference type="ARBA" id="ARBA00022692"/>
    </source>
</evidence>
<keyword evidence="6" id="KW-0808">Transferase</keyword>
<evidence type="ECO:0000256" key="8">
    <source>
        <dbReference type="ARBA" id="ARBA00022824"/>
    </source>
</evidence>
<evidence type="ECO:0000256" key="9">
    <source>
        <dbReference type="ARBA" id="ARBA00022842"/>
    </source>
</evidence>
<keyword evidence="11" id="KW-0472">Membrane</keyword>
<evidence type="ECO:0000256" key="12">
    <source>
        <dbReference type="ARBA" id="ARBA00047353"/>
    </source>
</evidence>
<comment type="similarity">
    <text evidence="4">Belongs to the UPP synthase family.</text>
</comment>
<evidence type="ECO:0000256" key="3">
    <source>
        <dbReference type="ARBA" id="ARBA00004922"/>
    </source>
</evidence>
<keyword evidence="13" id="KW-0732">Signal</keyword>
<evidence type="ECO:0000256" key="5">
    <source>
        <dbReference type="ARBA" id="ARBA00012596"/>
    </source>
</evidence>
<evidence type="ECO:0000256" key="2">
    <source>
        <dbReference type="ARBA" id="ARBA00004586"/>
    </source>
</evidence>
<keyword evidence="10" id="KW-1133">Transmembrane helix</keyword>
<reference evidence="14 15" key="1">
    <citation type="submission" date="2023-10" db="EMBL/GenBank/DDBJ databases">
        <title>Genomes of two closely related lineages of the louse Polyplax serrata with different host specificities.</title>
        <authorList>
            <person name="Martinu J."/>
            <person name="Tarabai H."/>
            <person name="Stefka J."/>
            <person name="Hypsa V."/>
        </authorList>
    </citation>
    <scope>NUCLEOTIDE SEQUENCE [LARGE SCALE GENOMIC DNA]</scope>
    <source>
        <strain evidence="14">HR10_N</strain>
    </source>
</reference>
<sequence length="256" mass="28963">MSDVFVLLLLRFFRLILASLHCAYSGVQYFDLARAFIKKKIKENFLHVNVPDAQLFVSNFVKELKKCPSHFVVIVGEDGISLEDFTNLVVWCIAAKITFVSFYDYSGHLKANQNAYYKYLVSKGKLNPNILSYSLQKNSSKNGISPKFHLNFLSIEDGKPLLVQLTKDISKRVTSNELKITDITESFINKELFKLNGLPEPDLAVIGGTVCSSFGLLPWHIKVTEFLQLRTLKGIQVSDFTSVLEAYSSCNQRFGK</sequence>
<comment type="cofactor">
    <cofactor evidence="1">
        <name>Mg(2+)</name>
        <dbReference type="ChEBI" id="CHEBI:18420"/>
    </cofactor>
</comment>
<dbReference type="SUPFAM" id="SSF64005">
    <property type="entry name" value="Undecaprenyl diphosphate synthase"/>
    <property type="match status" value="1"/>
</dbReference>
<evidence type="ECO:0000313" key="14">
    <source>
        <dbReference type="EMBL" id="KAK6636662.1"/>
    </source>
</evidence>
<keyword evidence="7" id="KW-0812">Transmembrane</keyword>
<organism evidence="14 15">
    <name type="scientific">Polyplax serrata</name>
    <name type="common">Common mouse louse</name>
    <dbReference type="NCBI Taxonomy" id="468196"/>
    <lineage>
        <taxon>Eukaryota</taxon>
        <taxon>Metazoa</taxon>
        <taxon>Ecdysozoa</taxon>
        <taxon>Arthropoda</taxon>
        <taxon>Hexapoda</taxon>
        <taxon>Insecta</taxon>
        <taxon>Pterygota</taxon>
        <taxon>Neoptera</taxon>
        <taxon>Paraneoptera</taxon>
        <taxon>Psocodea</taxon>
        <taxon>Troctomorpha</taxon>
        <taxon>Phthiraptera</taxon>
        <taxon>Anoplura</taxon>
        <taxon>Polyplacidae</taxon>
        <taxon>Polyplax</taxon>
    </lineage>
</organism>
<dbReference type="Gene3D" id="3.40.1180.10">
    <property type="entry name" value="Decaprenyl diphosphate synthase-like"/>
    <property type="match status" value="1"/>
</dbReference>